<organism evidence="4 5">
    <name type="scientific">Dongia sedimenti</name>
    <dbReference type="NCBI Taxonomy" id="3064282"/>
    <lineage>
        <taxon>Bacteria</taxon>
        <taxon>Pseudomonadati</taxon>
        <taxon>Pseudomonadota</taxon>
        <taxon>Alphaproteobacteria</taxon>
        <taxon>Rhodospirillales</taxon>
        <taxon>Dongiaceae</taxon>
        <taxon>Dongia</taxon>
    </lineage>
</organism>
<dbReference type="InterPro" id="IPR006860">
    <property type="entry name" value="FecR"/>
</dbReference>
<evidence type="ECO:0000313" key="4">
    <source>
        <dbReference type="EMBL" id="MDQ7247367.1"/>
    </source>
</evidence>
<dbReference type="Gene3D" id="2.60.120.1440">
    <property type="match status" value="1"/>
</dbReference>
<feature type="compositionally biased region" description="Gly residues" evidence="1">
    <location>
        <begin position="314"/>
        <end position="352"/>
    </location>
</feature>
<gene>
    <name evidence="4" type="ORF">Q8A70_06800</name>
</gene>
<feature type="compositionally biased region" description="Gly residues" evidence="1">
    <location>
        <begin position="297"/>
        <end position="307"/>
    </location>
</feature>
<feature type="chain" id="PRO_5046943094" evidence="2">
    <location>
        <begin position="32"/>
        <end position="352"/>
    </location>
</feature>
<comment type="caution">
    <text evidence="4">The sequence shown here is derived from an EMBL/GenBank/DDBJ whole genome shotgun (WGS) entry which is preliminary data.</text>
</comment>
<accession>A0ABU0YI28</accession>
<feature type="compositionally biased region" description="Low complexity" evidence="1">
    <location>
        <begin position="223"/>
        <end position="244"/>
    </location>
</feature>
<evidence type="ECO:0000256" key="2">
    <source>
        <dbReference type="SAM" id="SignalP"/>
    </source>
</evidence>
<feature type="compositionally biased region" description="Low complexity" evidence="1">
    <location>
        <begin position="287"/>
        <end position="296"/>
    </location>
</feature>
<feature type="signal peptide" evidence="2">
    <location>
        <begin position="1"/>
        <end position="31"/>
    </location>
</feature>
<protein>
    <submittedName>
        <fullName evidence="4">FecR family protein</fullName>
    </submittedName>
</protein>
<evidence type="ECO:0000313" key="5">
    <source>
        <dbReference type="Proteomes" id="UP001230156"/>
    </source>
</evidence>
<evidence type="ECO:0000259" key="3">
    <source>
        <dbReference type="Pfam" id="PF04773"/>
    </source>
</evidence>
<feature type="region of interest" description="Disordered" evidence="1">
    <location>
        <begin position="219"/>
        <end position="352"/>
    </location>
</feature>
<dbReference type="PANTHER" id="PTHR38731">
    <property type="entry name" value="LIPL45-RELATED LIPOPROTEIN-RELATED"/>
    <property type="match status" value="1"/>
</dbReference>
<sequence>MFGLGLPLRRIALSLLVAAATLTGASGLARAEPVCQVIGLRGTATLERAGAGSALATGAELSTGDWIATDAGARVKLRFADGSQVHLGENTRLRIDLAKFNPAEGRRNILLDLPMGLLRAAAAKLPSATGSSFEIHTGVGYSAVRGTQWIMVAASEETRVYVQEGRVSVGTDFPSTQFPKLVKAGYWVVVRKTGIETIEASPPGLMDSLIEQTEAAVNNGAPETDSADATETTEQTTTDAASTAPEAESNEVDPAAAPEAAATSKTAGSLTSSTDSTVSAGSGGSSSAGANGTSNGSSGGGSNGGSSGSNSTSNGGGGSKGSGGSSLGGGSGKSNSGGGSGKSLGGGSGKLK</sequence>
<proteinExistence type="predicted"/>
<dbReference type="Proteomes" id="UP001230156">
    <property type="component" value="Unassembled WGS sequence"/>
</dbReference>
<dbReference type="EMBL" id="JAUYVI010000002">
    <property type="protein sequence ID" value="MDQ7247367.1"/>
    <property type="molecule type" value="Genomic_DNA"/>
</dbReference>
<keyword evidence="2" id="KW-0732">Signal</keyword>
<name>A0ABU0YI28_9PROT</name>
<feature type="compositionally biased region" description="Polar residues" evidence="1">
    <location>
        <begin position="263"/>
        <end position="278"/>
    </location>
</feature>
<reference evidence="5" key="1">
    <citation type="submission" date="2023-08" db="EMBL/GenBank/DDBJ databases">
        <title>Rhodospirillaceae gen. nov., a novel taxon isolated from the Yangtze River Yuezi River estuary sludge.</title>
        <authorList>
            <person name="Ruan L."/>
        </authorList>
    </citation>
    <scope>NUCLEOTIDE SEQUENCE [LARGE SCALE GENOMIC DNA]</scope>
    <source>
        <strain evidence="5">R-7</strain>
    </source>
</reference>
<dbReference type="Pfam" id="PF04773">
    <property type="entry name" value="FecR"/>
    <property type="match status" value="1"/>
</dbReference>
<keyword evidence="5" id="KW-1185">Reference proteome</keyword>
<feature type="domain" description="FecR protein" evidence="3">
    <location>
        <begin position="67"/>
        <end position="167"/>
    </location>
</feature>
<evidence type="ECO:0000256" key="1">
    <source>
        <dbReference type="SAM" id="MobiDB-lite"/>
    </source>
</evidence>
<dbReference type="RefSeq" id="WP_379954768.1">
    <property type="nucleotide sequence ID" value="NZ_JAUYVI010000002.1"/>
</dbReference>